<dbReference type="EMBL" id="PCWA01000097">
    <property type="protein sequence ID" value="PIQ88508.1"/>
    <property type="molecule type" value="Genomic_DNA"/>
</dbReference>
<dbReference type="Proteomes" id="UP000229641">
    <property type="component" value="Unassembled WGS sequence"/>
</dbReference>
<proteinExistence type="predicted"/>
<feature type="domain" description="Right handed beta helix" evidence="2">
    <location>
        <begin position="335"/>
        <end position="473"/>
    </location>
</feature>
<evidence type="ECO:0000313" key="4">
    <source>
        <dbReference type="Proteomes" id="UP000229641"/>
    </source>
</evidence>
<dbReference type="SMART" id="SM00710">
    <property type="entry name" value="PbH1"/>
    <property type="match status" value="8"/>
</dbReference>
<protein>
    <recommendedName>
        <fullName evidence="2">Right handed beta helix domain-containing protein</fullName>
    </recommendedName>
</protein>
<keyword evidence="1" id="KW-0732">Signal</keyword>
<dbReference type="Pfam" id="PF13229">
    <property type="entry name" value="Beta_helix"/>
    <property type="match status" value="1"/>
</dbReference>
<accession>A0A2H0LVT4</accession>
<dbReference type="InterPro" id="IPR006626">
    <property type="entry name" value="PbH1"/>
</dbReference>
<gene>
    <name evidence="3" type="ORF">COV72_07720</name>
</gene>
<comment type="caution">
    <text evidence="3">The sequence shown here is derived from an EMBL/GenBank/DDBJ whole genome shotgun (WGS) entry which is preliminary data.</text>
</comment>
<dbReference type="InterPro" id="IPR039448">
    <property type="entry name" value="Beta_helix"/>
</dbReference>
<feature type="signal peptide" evidence="1">
    <location>
        <begin position="1"/>
        <end position="27"/>
    </location>
</feature>
<dbReference type="AlphaFoldDB" id="A0A2H0LVT4"/>
<dbReference type="InterPro" id="IPR012334">
    <property type="entry name" value="Pectin_lyas_fold"/>
</dbReference>
<dbReference type="Gene3D" id="2.160.20.10">
    <property type="entry name" value="Single-stranded right-handed beta-helix, Pectin lyase-like"/>
    <property type="match status" value="1"/>
</dbReference>
<dbReference type="InterPro" id="IPR011050">
    <property type="entry name" value="Pectin_lyase_fold/virulence"/>
</dbReference>
<feature type="chain" id="PRO_5013688527" description="Right handed beta helix domain-containing protein" evidence="1">
    <location>
        <begin position="28"/>
        <end position="588"/>
    </location>
</feature>
<reference evidence="3 4" key="1">
    <citation type="submission" date="2017-09" db="EMBL/GenBank/DDBJ databases">
        <title>Depth-based differentiation of microbial function through sediment-hosted aquifers and enrichment of novel symbionts in the deep terrestrial subsurface.</title>
        <authorList>
            <person name="Probst A.J."/>
            <person name="Ladd B."/>
            <person name="Jarett J.K."/>
            <person name="Geller-Mcgrath D.E."/>
            <person name="Sieber C.M."/>
            <person name="Emerson J.B."/>
            <person name="Anantharaman K."/>
            <person name="Thomas B.C."/>
            <person name="Malmstrom R."/>
            <person name="Stieglmeier M."/>
            <person name="Klingl A."/>
            <person name="Woyke T."/>
            <person name="Ryan C.M."/>
            <person name="Banfield J.F."/>
        </authorList>
    </citation>
    <scope>NUCLEOTIDE SEQUENCE [LARGE SCALE GENOMIC DNA]</scope>
    <source>
        <strain evidence="3">CG11_big_fil_rev_8_21_14_0_20_42_13</strain>
    </source>
</reference>
<name>A0A2H0LVT4_9BACT</name>
<organism evidence="3 4">
    <name type="scientific">Candidatus Ghiorseimicrobium undicola</name>
    <dbReference type="NCBI Taxonomy" id="1974746"/>
    <lineage>
        <taxon>Bacteria</taxon>
        <taxon>Pseudomonadati</taxon>
        <taxon>Candidatus Omnitrophota</taxon>
        <taxon>Candidatus Ghiorseimicrobium</taxon>
    </lineage>
</organism>
<evidence type="ECO:0000256" key="1">
    <source>
        <dbReference type="SAM" id="SignalP"/>
    </source>
</evidence>
<evidence type="ECO:0000313" key="3">
    <source>
        <dbReference type="EMBL" id="PIQ88508.1"/>
    </source>
</evidence>
<dbReference type="SUPFAM" id="SSF51126">
    <property type="entry name" value="Pectin lyase-like"/>
    <property type="match status" value="2"/>
</dbReference>
<evidence type="ECO:0000259" key="2">
    <source>
        <dbReference type="Pfam" id="PF13229"/>
    </source>
</evidence>
<sequence>MKPAKLISILFFTLCLVFWCTGAPVSAQSKLDVSGDIYTPGLGLKAKDSAPVPAGPEGQVYYNGTSDNVYISNGAAWRDIALPMNVASVIVAASDSLDASRADYACDGNEDEEEINLAISDISASGGAVYLLEGTYNISGPINIAADNISLIGTGAGTVLTKASLTEFSVIYASSASKILISRLQINGSQTAGCGIDFSNVSYSKIDKIWLKGLNENTNIKAGVWLGSSNYNIISGVNITGFDFAPGPKAANGIELASGDAGSSNNIVCGNYISECNRISLFVGSLSQNNIICDNVIINAIGQAGDSAVMIVGDNNVLRDNIIDNNAYRGVFLGGDYCLISGNSITNNYEEGIFLGDTGASYGSAVPAYAVISNNTITGNRREGITINKSDSGSVISANVIYDNGQSNARDGICIGGGVSGDNLISGNLIYDSSGTGDGIEIYSNSNDNNYLASNFITGAGFSSKIKDNGTNTKYTGADKITFEPITVDITGSGQTVYPAGKASGSPVYPPASYIILNNVSGSDQDIVLGNGQSPGDLLILKCKDLSLIDPVTIKNGGNVDIGADEVLANDDVFELIWNGTQWLGLSG</sequence>